<name>A0ABV0KLM0_9CYAN</name>
<proteinExistence type="predicted"/>
<evidence type="ECO:0000256" key="1">
    <source>
        <dbReference type="SAM" id="MobiDB-lite"/>
    </source>
</evidence>
<dbReference type="Proteomes" id="UP001476950">
    <property type="component" value="Unassembled WGS sequence"/>
</dbReference>
<gene>
    <name evidence="2" type="ORF">NDI38_17020</name>
</gene>
<evidence type="ECO:0008006" key="4">
    <source>
        <dbReference type="Google" id="ProtNLM"/>
    </source>
</evidence>
<evidence type="ECO:0000313" key="2">
    <source>
        <dbReference type="EMBL" id="MEP1060141.1"/>
    </source>
</evidence>
<sequence length="324" mass="35019">MSELPALSESLALPSLFTQLQVRYPTSGLLTELVQMDADRYVVRALVQLGSMTLATSMATATTVEQAEDQARLRVLALLGIHTPLSNVPAGSFGYSTPTHPLTSASQETTPLVDRFDSTTLNHSSTAAPLATVEPIAPPMSFSTLAFEPTAISATTPLPAFEPYVADLTMAEREPELFDAPPDLDDASYNDATYEEEPYDKAPYDEEPFEEDEPIVEEAASDDRASADSSPVAEELAAKSKPRKSSAEKAPMAESDTSSSASRDLSSLISQIGVEIDRIGWSKRQGSTYLQKTYGKKTRSELTDDELEDFLTYLNTQPSATVSS</sequence>
<keyword evidence="3" id="KW-1185">Reference proteome</keyword>
<protein>
    <recommendedName>
        <fullName evidence="4">DRBM domain-containing protein</fullName>
    </recommendedName>
</protein>
<feature type="compositionally biased region" description="Acidic residues" evidence="1">
    <location>
        <begin position="205"/>
        <end position="220"/>
    </location>
</feature>
<organism evidence="2 3">
    <name type="scientific">Stenomitos frigidus AS-A4</name>
    <dbReference type="NCBI Taxonomy" id="2933935"/>
    <lineage>
        <taxon>Bacteria</taxon>
        <taxon>Bacillati</taxon>
        <taxon>Cyanobacteriota</taxon>
        <taxon>Cyanophyceae</taxon>
        <taxon>Leptolyngbyales</taxon>
        <taxon>Leptolyngbyaceae</taxon>
        <taxon>Stenomitos</taxon>
    </lineage>
</organism>
<feature type="region of interest" description="Disordered" evidence="1">
    <location>
        <begin position="198"/>
        <end position="265"/>
    </location>
</feature>
<evidence type="ECO:0000313" key="3">
    <source>
        <dbReference type="Proteomes" id="UP001476950"/>
    </source>
</evidence>
<reference evidence="2 3" key="1">
    <citation type="submission" date="2022-04" db="EMBL/GenBank/DDBJ databases">
        <title>Positive selection, recombination, and allopatry shape intraspecific diversity of widespread and dominant cyanobacteria.</title>
        <authorList>
            <person name="Wei J."/>
            <person name="Shu W."/>
            <person name="Hu C."/>
        </authorList>
    </citation>
    <scope>NUCLEOTIDE SEQUENCE [LARGE SCALE GENOMIC DNA]</scope>
    <source>
        <strain evidence="2 3">AS-A4</strain>
    </source>
</reference>
<dbReference type="EMBL" id="JAMPLM010000015">
    <property type="protein sequence ID" value="MEP1060141.1"/>
    <property type="molecule type" value="Genomic_DNA"/>
</dbReference>
<dbReference type="RefSeq" id="WP_190449323.1">
    <property type="nucleotide sequence ID" value="NZ_JAMPLM010000015.1"/>
</dbReference>
<feature type="compositionally biased region" description="Low complexity" evidence="1">
    <location>
        <begin position="255"/>
        <end position="265"/>
    </location>
</feature>
<accession>A0ABV0KLM0</accession>
<comment type="caution">
    <text evidence="2">The sequence shown here is derived from an EMBL/GenBank/DDBJ whole genome shotgun (WGS) entry which is preliminary data.</text>
</comment>